<evidence type="ECO:0000259" key="5">
    <source>
        <dbReference type="Pfam" id="PF00425"/>
    </source>
</evidence>
<comment type="catalytic activity">
    <reaction evidence="1 4">
        <text>chorismate = isochorismate</text>
        <dbReference type="Rhea" id="RHEA:18985"/>
        <dbReference type="ChEBI" id="CHEBI:29748"/>
        <dbReference type="ChEBI" id="CHEBI:29780"/>
        <dbReference type="EC" id="5.4.4.2"/>
    </reaction>
</comment>
<sequence>MIQTEIKKLDEALNEAITIAGNKQIPQLFSITEMIDYIDPFLFFDQAKHIEGNRVFWASSAENFYLVGAGEAFDICSSVDRFDQTEAKFKAMLAESLIYNSYRVPGTGPIAIGGFSFDPEKEKTRMWQQFPASQFRVPAYLLTIVDGVTYLTINTVVRPEDHQKQMEFNIAKNKKMLLANNTSLPEGPVINSKIEIDPVGWKELVRRATNDIKEEKADKIVLAREMRVTFEKKANISPILSKLTKAQTNSYIFAFENSDSCFLGATPERLVRVEDQHLLSTCLAGTAPRGKNKEEDYQIGLDLLRDVKNREEHEFVVKMIRDAVTACCIDVDVPSQPVLYPLKNLQHLYTPVKARLKSEYTIIDVVKRLHPTPALGGLPKVKSLEYIRENEELDRGWYGAPIGWLDAYKNGEFAVAIRSALIQGTEASLFSGCGVVKDSDPEAEYQETNIKFTPMLSVLGG</sequence>
<dbReference type="UniPathway" id="UPA00079"/>
<dbReference type="InterPro" id="IPR034681">
    <property type="entry name" value="MenF"/>
</dbReference>
<proteinExistence type="inferred from homology"/>
<dbReference type="OrthoDB" id="9803598at2"/>
<dbReference type="InterPro" id="IPR004561">
    <property type="entry name" value="IsoChor_synthase"/>
</dbReference>
<protein>
    <recommendedName>
        <fullName evidence="4">Isochorismate synthase MenF</fullName>
        <ecNumber evidence="4">5.4.4.2</ecNumber>
    </recommendedName>
    <alternativeName>
        <fullName evidence="4">Isochorismate mutase</fullName>
    </alternativeName>
</protein>
<comment type="similarity">
    <text evidence="2 4">Belongs to the isochorismate synthase family.</text>
</comment>
<feature type="active site" description="Proton donor" evidence="4">
    <location>
        <position position="268"/>
    </location>
</feature>
<evidence type="ECO:0000256" key="1">
    <source>
        <dbReference type="ARBA" id="ARBA00000799"/>
    </source>
</evidence>
<dbReference type="InterPro" id="IPR005801">
    <property type="entry name" value="ADC_synthase"/>
</dbReference>
<evidence type="ECO:0000256" key="3">
    <source>
        <dbReference type="ARBA" id="ARBA00023235"/>
    </source>
</evidence>
<dbReference type="AlphaFoldDB" id="A0A6A8DHS2"/>
<comment type="caution">
    <text evidence="6">The sequence shown here is derived from an EMBL/GenBank/DDBJ whole genome shotgun (WGS) entry which is preliminary data.</text>
</comment>
<dbReference type="HAMAP" id="MF_01935">
    <property type="entry name" value="MenF"/>
    <property type="match status" value="1"/>
</dbReference>
<comment type="function">
    <text evidence="4">Catalyzes the conversion of chorismate to isochorismate.</text>
</comment>
<evidence type="ECO:0000313" key="7">
    <source>
        <dbReference type="Proteomes" id="UP000799092"/>
    </source>
</evidence>
<dbReference type="PANTHER" id="PTHR42839:SF1">
    <property type="entry name" value="ISOCHORISMATE SYNTHASE MENF"/>
    <property type="match status" value="1"/>
</dbReference>
<keyword evidence="3 4" id="KW-0413">Isomerase</keyword>
<feature type="binding site" evidence="4">
    <location>
        <position position="312"/>
    </location>
    <ligand>
        <name>Mg(2+)</name>
        <dbReference type="ChEBI" id="CHEBI:18420"/>
    </ligand>
</feature>
<organism evidence="6 7">
    <name type="scientific">Aquibacillus halophilus</name>
    <dbReference type="NCBI Taxonomy" id="930132"/>
    <lineage>
        <taxon>Bacteria</taxon>
        <taxon>Bacillati</taxon>
        <taxon>Bacillota</taxon>
        <taxon>Bacilli</taxon>
        <taxon>Bacillales</taxon>
        <taxon>Bacillaceae</taxon>
        <taxon>Aquibacillus</taxon>
    </lineage>
</organism>
<dbReference type="Pfam" id="PF00425">
    <property type="entry name" value="Chorismate_bind"/>
    <property type="match status" value="1"/>
</dbReference>
<reference evidence="6" key="1">
    <citation type="submission" date="2019-11" db="EMBL/GenBank/DDBJ databases">
        <authorList>
            <person name="Li J."/>
        </authorList>
    </citation>
    <scope>NUCLEOTIDE SEQUENCE</scope>
    <source>
        <strain evidence="6">B6B</strain>
    </source>
</reference>
<feature type="domain" description="Chorismate-utilising enzyme C-terminal" evidence="5">
    <location>
        <begin position="200"/>
        <end position="451"/>
    </location>
</feature>
<dbReference type="EMBL" id="WJNG01000018">
    <property type="protein sequence ID" value="MRH44780.1"/>
    <property type="molecule type" value="Genomic_DNA"/>
</dbReference>
<keyword evidence="4" id="KW-0460">Magnesium</keyword>
<dbReference type="Gene3D" id="3.60.120.10">
    <property type="entry name" value="Anthranilate synthase"/>
    <property type="match status" value="1"/>
</dbReference>
<comment type="pathway">
    <text evidence="4">Quinol/quinone metabolism; menaquinone biosynthesis.</text>
</comment>
<evidence type="ECO:0000256" key="2">
    <source>
        <dbReference type="ARBA" id="ARBA00005297"/>
    </source>
</evidence>
<name>A0A6A8DHS2_9BACI</name>
<dbReference type="InterPro" id="IPR015890">
    <property type="entry name" value="Chorismate_C"/>
</dbReference>
<dbReference type="GO" id="GO:0008909">
    <property type="term" value="F:isochorismate synthase activity"/>
    <property type="evidence" value="ECO:0007669"/>
    <property type="project" value="UniProtKB-UniRule"/>
</dbReference>
<evidence type="ECO:0000313" key="6">
    <source>
        <dbReference type="EMBL" id="MRH44780.1"/>
    </source>
</evidence>
<dbReference type="EC" id="5.4.4.2" evidence="4"/>
<feature type="active site" description="Proton acceptor" evidence="4">
    <location>
        <position position="219"/>
    </location>
</feature>
<dbReference type="Proteomes" id="UP000799092">
    <property type="component" value="Unassembled WGS sequence"/>
</dbReference>
<evidence type="ECO:0000256" key="4">
    <source>
        <dbReference type="HAMAP-Rule" id="MF_01935"/>
    </source>
</evidence>
<dbReference type="UniPathway" id="UPA01057">
    <property type="reaction ID" value="UER00163"/>
</dbReference>
<dbReference type="NCBIfam" id="TIGR00543">
    <property type="entry name" value="isochor_syn"/>
    <property type="match status" value="1"/>
</dbReference>
<comment type="cofactor">
    <cofactor evidence="4">
        <name>Mg(2+)</name>
        <dbReference type="ChEBI" id="CHEBI:18420"/>
    </cofactor>
</comment>
<keyword evidence="4" id="KW-0479">Metal-binding</keyword>
<dbReference type="GO" id="GO:0009234">
    <property type="term" value="P:menaquinone biosynthetic process"/>
    <property type="evidence" value="ECO:0007669"/>
    <property type="project" value="UniProtKB-UniRule"/>
</dbReference>
<dbReference type="PANTHER" id="PTHR42839">
    <property type="entry name" value="ISOCHORISMATE SYNTHASE ENTC"/>
    <property type="match status" value="1"/>
</dbReference>
<dbReference type="GO" id="GO:0000287">
    <property type="term" value="F:magnesium ion binding"/>
    <property type="evidence" value="ECO:0007669"/>
    <property type="project" value="UniProtKB-UniRule"/>
</dbReference>
<comment type="pathway">
    <text evidence="4">Quinol/quinone metabolism; 1,4-dihydroxy-2-naphthoate biosynthesis; 1,4-dihydroxy-2-naphthoate from chorismate: step 1/7.</text>
</comment>
<gene>
    <name evidence="4" type="primary">menF</name>
    <name evidence="6" type="ORF">GH741_19200</name>
</gene>
<dbReference type="SUPFAM" id="SSF56322">
    <property type="entry name" value="ADC synthase"/>
    <property type="match status" value="1"/>
</dbReference>
<feature type="binding site" evidence="4">
    <location>
        <position position="447"/>
    </location>
    <ligand>
        <name>Mg(2+)</name>
        <dbReference type="ChEBI" id="CHEBI:18420"/>
    </ligand>
</feature>
<keyword evidence="7" id="KW-1185">Reference proteome</keyword>
<keyword evidence="4" id="KW-0474">Menaquinone biosynthesis</keyword>
<accession>A0A6A8DHS2</accession>
<dbReference type="GO" id="GO:0009697">
    <property type="term" value="P:salicylic acid biosynthetic process"/>
    <property type="evidence" value="ECO:0007669"/>
    <property type="project" value="TreeGrafter"/>
</dbReference>
<dbReference type="RefSeq" id="WP_153738380.1">
    <property type="nucleotide sequence ID" value="NZ_WJNG01000018.1"/>
</dbReference>